<dbReference type="Gene3D" id="3.30.420.40">
    <property type="match status" value="2"/>
</dbReference>
<dbReference type="Proteomes" id="UP001500227">
    <property type="component" value="Unassembled WGS sequence"/>
</dbReference>
<dbReference type="NCBIfam" id="NF007009">
    <property type="entry name" value="PRK09472.1"/>
    <property type="match status" value="1"/>
</dbReference>
<dbReference type="EMBL" id="BAABKD010000009">
    <property type="protein sequence ID" value="GAA5089130.1"/>
    <property type="molecule type" value="Genomic_DNA"/>
</dbReference>
<dbReference type="Pfam" id="PF14450">
    <property type="entry name" value="FtsA"/>
    <property type="match status" value="2"/>
</dbReference>
<proteinExistence type="inferred from homology"/>
<sequence>MTRDNKDLIVALDIGTSKVVAVVAEVLPEGRFEVLGLGQHESMGMRKGVVVNIEATVNSIQRALEEAELMADCKIGEVYTAITGNHIRSLNSSGMVAVKDKEVTPTDVAKVIETAQAVNIPMDQQVLHVLEQEFIVDAQEDIKDPVGMSGFRLEVRVHIVTATASSAQNIERCVRRCGLEVKELMLSPLASSLACLTEDEKELGVLLIDIGSGTTDIAIYTGGAIRHTQVIPIAGDQITSDIATMLRTPMPDAEEIKLRYGLAREANASPEELFEVPGLGDRPNRQVKRHALGAVIEPRVEELFQLVQHSVRESGYEDLLASGVVITGGTALLPGIVELAEDVFLKQVRVAMPIYHGSLADMMRNPRFSTAMGLLTQARLDYGRGRKGIQTQGRFKYLLAKAKEWFMN</sequence>
<dbReference type="Pfam" id="PF02491">
    <property type="entry name" value="SHS2_FTSA"/>
    <property type="match status" value="1"/>
</dbReference>
<evidence type="ECO:0000256" key="4">
    <source>
        <dbReference type="ARBA" id="ARBA00023306"/>
    </source>
</evidence>
<dbReference type="NCBIfam" id="TIGR01174">
    <property type="entry name" value="ftsA"/>
    <property type="match status" value="1"/>
</dbReference>
<keyword evidence="2 5" id="KW-0132">Cell division</keyword>
<evidence type="ECO:0000256" key="1">
    <source>
        <dbReference type="ARBA" id="ARBA00022475"/>
    </source>
</evidence>
<evidence type="ECO:0000313" key="8">
    <source>
        <dbReference type="EMBL" id="GAA5089130.1"/>
    </source>
</evidence>
<name>A0ABP9M4L3_9BURK</name>
<dbReference type="PIRSF" id="PIRSF003101">
    <property type="entry name" value="FtsA"/>
    <property type="match status" value="1"/>
</dbReference>
<organism evidence="8 9">
    <name type="scientific">Paenalcaligenes hermetiae</name>
    <dbReference type="NCBI Taxonomy" id="1157987"/>
    <lineage>
        <taxon>Bacteria</taxon>
        <taxon>Pseudomonadati</taxon>
        <taxon>Pseudomonadota</taxon>
        <taxon>Betaproteobacteria</taxon>
        <taxon>Burkholderiales</taxon>
        <taxon>Alcaligenaceae</taxon>
        <taxon>Paenalcaligenes</taxon>
    </lineage>
</organism>
<dbReference type="PANTHER" id="PTHR32432:SF4">
    <property type="entry name" value="CELL DIVISION PROTEIN FTSA"/>
    <property type="match status" value="1"/>
</dbReference>
<dbReference type="SMART" id="SM00842">
    <property type="entry name" value="FtsA"/>
    <property type="match status" value="1"/>
</dbReference>
<dbReference type="SUPFAM" id="SSF53067">
    <property type="entry name" value="Actin-like ATPase domain"/>
    <property type="match status" value="2"/>
</dbReference>
<keyword evidence="1 5" id="KW-1003">Cell membrane</keyword>
<evidence type="ECO:0000259" key="7">
    <source>
        <dbReference type="SMART" id="SM00842"/>
    </source>
</evidence>
<dbReference type="GO" id="GO:0051301">
    <property type="term" value="P:cell division"/>
    <property type="evidence" value="ECO:0007669"/>
    <property type="project" value="UniProtKB-KW"/>
</dbReference>
<evidence type="ECO:0000256" key="2">
    <source>
        <dbReference type="ARBA" id="ARBA00022618"/>
    </source>
</evidence>
<dbReference type="InterPro" id="IPR043129">
    <property type="entry name" value="ATPase_NBD"/>
</dbReference>
<reference evidence="9" key="1">
    <citation type="journal article" date="2019" name="Int. J. Syst. Evol. Microbiol.">
        <title>The Global Catalogue of Microorganisms (GCM) 10K type strain sequencing project: providing services to taxonomists for standard genome sequencing and annotation.</title>
        <authorList>
            <consortium name="The Broad Institute Genomics Platform"/>
            <consortium name="The Broad Institute Genome Sequencing Center for Infectious Disease"/>
            <person name="Wu L."/>
            <person name="Ma J."/>
        </authorList>
    </citation>
    <scope>NUCLEOTIDE SEQUENCE [LARGE SCALE GENOMIC DNA]</scope>
    <source>
        <strain evidence="9">JCM 18423</strain>
    </source>
</reference>
<gene>
    <name evidence="5 8" type="primary">ftsA</name>
    <name evidence="8" type="ORF">GCM10023337_11550</name>
</gene>
<comment type="subcellular location">
    <subcellularLocation>
        <location evidence="5">Cell membrane</location>
        <topology evidence="5">Peripheral membrane protein</topology>
        <orientation evidence="5">Cytoplasmic side</orientation>
    </subcellularLocation>
    <text evidence="5">Localizes to the Z ring in an FtsZ-dependent manner. Targeted to the membrane through a conserved C-terminal amphipathic helix.</text>
</comment>
<dbReference type="RefSeq" id="WP_345370330.1">
    <property type="nucleotide sequence ID" value="NZ_BAABKD010000009.1"/>
</dbReference>
<feature type="domain" description="SHS2" evidence="7">
    <location>
        <begin position="9"/>
        <end position="195"/>
    </location>
</feature>
<dbReference type="PANTHER" id="PTHR32432">
    <property type="entry name" value="CELL DIVISION PROTEIN FTSA-RELATED"/>
    <property type="match status" value="1"/>
</dbReference>
<accession>A0ABP9M4L3</accession>
<comment type="subunit">
    <text evidence="5">Self-interacts. Interacts with FtsZ.</text>
</comment>
<dbReference type="InterPro" id="IPR003494">
    <property type="entry name" value="SHS2_FtsA"/>
</dbReference>
<comment type="function">
    <text evidence="5 6">Cell division protein that is involved in the assembly of the Z ring. May serve as a membrane anchor for the Z ring.</text>
</comment>
<keyword evidence="9" id="KW-1185">Reference proteome</keyword>
<dbReference type="HAMAP" id="MF_02033">
    <property type="entry name" value="FtsA"/>
    <property type="match status" value="1"/>
</dbReference>
<protein>
    <recommendedName>
        <fullName evidence="5 6">Cell division protein FtsA</fullName>
    </recommendedName>
</protein>
<evidence type="ECO:0000256" key="6">
    <source>
        <dbReference type="PIRNR" id="PIRNR003101"/>
    </source>
</evidence>
<keyword evidence="3 5" id="KW-0472">Membrane</keyword>
<dbReference type="Gene3D" id="3.30.1490.110">
    <property type="match status" value="1"/>
</dbReference>
<keyword evidence="4 5" id="KW-0131">Cell cycle</keyword>
<dbReference type="InterPro" id="IPR020823">
    <property type="entry name" value="Cell_div_FtsA"/>
</dbReference>
<evidence type="ECO:0000256" key="5">
    <source>
        <dbReference type="HAMAP-Rule" id="MF_02033"/>
    </source>
</evidence>
<dbReference type="InterPro" id="IPR050696">
    <property type="entry name" value="FtsA/MreB"/>
</dbReference>
<dbReference type="CDD" id="cd24048">
    <property type="entry name" value="ASKHA_NBD_FtsA"/>
    <property type="match status" value="1"/>
</dbReference>
<comment type="caution">
    <text evidence="8">The sequence shown here is derived from an EMBL/GenBank/DDBJ whole genome shotgun (WGS) entry which is preliminary data.</text>
</comment>
<evidence type="ECO:0000313" key="9">
    <source>
        <dbReference type="Proteomes" id="UP001500227"/>
    </source>
</evidence>
<evidence type="ECO:0000256" key="3">
    <source>
        <dbReference type="ARBA" id="ARBA00023136"/>
    </source>
</evidence>
<comment type="similarity">
    <text evidence="5 6">Belongs to the FtsA/MreB family.</text>
</comment>